<evidence type="ECO:0000313" key="2">
    <source>
        <dbReference type="Proteomes" id="UP001431209"/>
    </source>
</evidence>
<dbReference type="SUPFAM" id="SSF51197">
    <property type="entry name" value="Clavaminate synthase-like"/>
    <property type="match status" value="1"/>
</dbReference>
<proteinExistence type="predicted"/>
<dbReference type="InterPro" id="IPR037151">
    <property type="entry name" value="AlkB-like_sf"/>
</dbReference>
<evidence type="ECO:0008006" key="3">
    <source>
        <dbReference type="Google" id="ProtNLM"/>
    </source>
</evidence>
<dbReference type="Proteomes" id="UP001431209">
    <property type="component" value="Unassembled WGS sequence"/>
</dbReference>
<sequence length="241" mass="28359">MFIKYSLDEVDENIFSSLANATNFETFSESRSCAIIVEPSEDTIPIIRTTTAFKLKSQYFKEIHHRIIKNIKKACNMKESIEFNNAMVEIYTSEYFKMGFHTDLALDLKEDTFICLYSCYEDPNEQHPRVLQVQNKETKEFTEFSLHHNSFVLFSTQDNNSHIHKIVSENKATKSRWLGLTLRTSKTYIRYKDDTPHFVSNDQVLKTASESEKRQFYNHKSLENKNVGYQYPEINYTLSIH</sequence>
<keyword evidence="2" id="KW-1185">Reference proteome</keyword>
<gene>
    <name evidence="1" type="ORF">AKO1_014758</name>
</gene>
<dbReference type="EMBL" id="JAOPGA020000958">
    <property type="protein sequence ID" value="KAL0483424.1"/>
    <property type="molecule type" value="Genomic_DNA"/>
</dbReference>
<accession>A0AAW2Z293</accession>
<protein>
    <recommendedName>
        <fullName evidence="3">Alpha-ketoglutarate-dependent dioxygenase AlkB-like domain-containing protein</fullName>
    </recommendedName>
</protein>
<evidence type="ECO:0000313" key="1">
    <source>
        <dbReference type="EMBL" id="KAL0483424.1"/>
    </source>
</evidence>
<dbReference type="AlphaFoldDB" id="A0AAW2Z293"/>
<reference evidence="1 2" key="1">
    <citation type="submission" date="2024-03" db="EMBL/GenBank/DDBJ databases">
        <title>The Acrasis kona genome and developmental transcriptomes reveal deep origins of eukaryotic multicellular pathways.</title>
        <authorList>
            <person name="Sheikh S."/>
            <person name="Fu C.-J."/>
            <person name="Brown M.W."/>
            <person name="Baldauf S.L."/>
        </authorList>
    </citation>
    <scope>NUCLEOTIDE SEQUENCE [LARGE SCALE GENOMIC DNA]</scope>
    <source>
        <strain evidence="1 2">ATCC MYA-3509</strain>
    </source>
</reference>
<dbReference type="Gene3D" id="2.60.120.590">
    <property type="entry name" value="Alpha-ketoglutarate-dependent dioxygenase AlkB-like"/>
    <property type="match status" value="1"/>
</dbReference>
<organism evidence="1 2">
    <name type="scientific">Acrasis kona</name>
    <dbReference type="NCBI Taxonomy" id="1008807"/>
    <lineage>
        <taxon>Eukaryota</taxon>
        <taxon>Discoba</taxon>
        <taxon>Heterolobosea</taxon>
        <taxon>Tetramitia</taxon>
        <taxon>Eutetramitia</taxon>
        <taxon>Acrasidae</taxon>
        <taxon>Acrasis</taxon>
    </lineage>
</organism>
<name>A0AAW2Z293_9EUKA</name>
<comment type="caution">
    <text evidence="1">The sequence shown here is derived from an EMBL/GenBank/DDBJ whole genome shotgun (WGS) entry which is preliminary data.</text>
</comment>